<organism evidence="4 5">
    <name type="scientific">Salimicrobium halophilum</name>
    <dbReference type="NCBI Taxonomy" id="86666"/>
    <lineage>
        <taxon>Bacteria</taxon>
        <taxon>Bacillati</taxon>
        <taxon>Bacillota</taxon>
        <taxon>Bacilli</taxon>
        <taxon>Bacillales</taxon>
        <taxon>Bacillaceae</taxon>
        <taxon>Salimicrobium</taxon>
    </lineage>
</organism>
<evidence type="ECO:0000256" key="2">
    <source>
        <dbReference type="ARBA" id="ARBA00022801"/>
    </source>
</evidence>
<keyword evidence="2" id="KW-0378">Hydrolase</keyword>
<sequence length="186" mass="21625">MPTSMEKWKTLHSEYLHKSDFVHIRKDRCELPDGLIIDDYCVNEYPDWVNAIVITKEQQMVLVEQYRHAGEDFFLEIPAGKKENGETDEEGILREVKEETGYVSSVEPTYLGEFMINPATQTNKVKTYLIEQAYKAHDQDLDDTEDITARLFDFDSFGTLITENKVKTQLFTAHAYFMAKARLLNK</sequence>
<name>A0A1G8RHP2_9BACI</name>
<dbReference type="GO" id="GO:0019693">
    <property type="term" value="P:ribose phosphate metabolic process"/>
    <property type="evidence" value="ECO:0007669"/>
    <property type="project" value="TreeGrafter"/>
</dbReference>
<dbReference type="InterPro" id="IPR000086">
    <property type="entry name" value="NUDIX_hydrolase_dom"/>
</dbReference>
<dbReference type="InterPro" id="IPR015797">
    <property type="entry name" value="NUDIX_hydrolase-like_dom_sf"/>
</dbReference>
<protein>
    <submittedName>
        <fullName evidence="4">NUDIX domain-containing protein</fullName>
    </submittedName>
</protein>
<dbReference type="EMBL" id="FNEV01000002">
    <property type="protein sequence ID" value="SDJ15880.1"/>
    <property type="molecule type" value="Genomic_DNA"/>
</dbReference>
<reference evidence="5" key="1">
    <citation type="submission" date="2016-10" db="EMBL/GenBank/DDBJ databases">
        <authorList>
            <person name="Varghese N."/>
            <person name="Submissions S."/>
        </authorList>
    </citation>
    <scope>NUCLEOTIDE SEQUENCE [LARGE SCALE GENOMIC DNA]</scope>
    <source>
        <strain evidence="5">DSM 4771</strain>
    </source>
</reference>
<dbReference type="Pfam" id="PF00293">
    <property type="entry name" value="NUDIX"/>
    <property type="match status" value="1"/>
</dbReference>
<dbReference type="PROSITE" id="PS51462">
    <property type="entry name" value="NUDIX"/>
    <property type="match status" value="1"/>
</dbReference>
<dbReference type="SUPFAM" id="SSF55811">
    <property type="entry name" value="Nudix"/>
    <property type="match status" value="1"/>
</dbReference>
<comment type="cofactor">
    <cofactor evidence="1">
        <name>Mg(2+)</name>
        <dbReference type="ChEBI" id="CHEBI:18420"/>
    </cofactor>
</comment>
<evidence type="ECO:0000313" key="4">
    <source>
        <dbReference type="EMBL" id="SDJ15880.1"/>
    </source>
</evidence>
<dbReference type="STRING" id="86666.SAMN04490247_1009"/>
<dbReference type="PANTHER" id="PTHR11839:SF18">
    <property type="entry name" value="NUDIX HYDROLASE DOMAIN-CONTAINING PROTEIN"/>
    <property type="match status" value="1"/>
</dbReference>
<evidence type="ECO:0000256" key="1">
    <source>
        <dbReference type="ARBA" id="ARBA00001946"/>
    </source>
</evidence>
<dbReference type="GO" id="GO:0016787">
    <property type="term" value="F:hydrolase activity"/>
    <property type="evidence" value="ECO:0007669"/>
    <property type="project" value="UniProtKB-KW"/>
</dbReference>
<gene>
    <name evidence="4" type="ORF">SAMN04490247_1009</name>
</gene>
<proteinExistence type="predicted"/>
<dbReference type="InterPro" id="IPR020084">
    <property type="entry name" value="NUDIX_hydrolase_CS"/>
</dbReference>
<dbReference type="GO" id="GO:0005829">
    <property type="term" value="C:cytosol"/>
    <property type="evidence" value="ECO:0007669"/>
    <property type="project" value="TreeGrafter"/>
</dbReference>
<keyword evidence="5" id="KW-1185">Reference proteome</keyword>
<feature type="domain" description="Nudix hydrolase" evidence="3">
    <location>
        <begin position="44"/>
        <end position="174"/>
    </location>
</feature>
<evidence type="ECO:0000259" key="3">
    <source>
        <dbReference type="PROSITE" id="PS51462"/>
    </source>
</evidence>
<dbReference type="CDD" id="cd03424">
    <property type="entry name" value="NUDIX_ADPRase_Nudt5_UGPPase_Nudt14"/>
    <property type="match status" value="1"/>
</dbReference>
<dbReference type="Gene3D" id="3.90.79.10">
    <property type="entry name" value="Nucleoside Triphosphate Pyrophosphohydrolase"/>
    <property type="match status" value="1"/>
</dbReference>
<accession>A0A1G8RHP2</accession>
<dbReference type="AlphaFoldDB" id="A0A1G8RHP2"/>
<dbReference type="RefSeq" id="WP_245688096.1">
    <property type="nucleotide sequence ID" value="NZ_FNEV01000002.1"/>
</dbReference>
<dbReference type="PANTHER" id="PTHR11839">
    <property type="entry name" value="UDP/ADP-SUGAR PYROPHOSPHATASE"/>
    <property type="match status" value="1"/>
</dbReference>
<dbReference type="Proteomes" id="UP000199225">
    <property type="component" value="Unassembled WGS sequence"/>
</dbReference>
<dbReference type="GO" id="GO:0006753">
    <property type="term" value="P:nucleoside phosphate metabolic process"/>
    <property type="evidence" value="ECO:0007669"/>
    <property type="project" value="TreeGrafter"/>
</dbReference>
<evidence type="ECO:0000313" key="5">
    <source>
        <dbReference type="Proteomes" id="UP000199225"/>
    </source>
</evidence>
<dbReference type="PROSITE" id="PS00893">
    <property type="entry name" value="NUDIX_BOX"/>
    <property type="match status" value="1"/>
</dbReference>